<dbReference type="SUPFAM" id="SSF46785">
    <property type="entry name" value="Winged helix' DNA-binding domain"/>
    <property type="match status" value="1"/>
</dbReference>
<dbReference type="InterPro" id="IPR040504">
    <property type="entry name" value="TFIIF_beta_N"/>
</dbReference>
<dbReference type="Gene3D" id="1.10.10.10">
    <property type="entry name" value="Winged helix-like DNA-binding domain superfamily/Winged helix DNA-binding domain"/>
    <property type="match status" value="1"/>
</dbReference>
<dbReference type="Proteomes" id="UP000799767">
    <property type="component" value="Unassembled WGS sequence"/>
</dbReference>
<keyword evidence="5" id="KW-0238">DNA-binding</keyword>
<evidence type="ECO:0000256" key="7">
    <source>
        <dbReference type="ARBA" id="ARBA00023242"/>
    </source>
</evidence>
<keyword evidence="6" id="KW-0804">Transcription</keyword>
<dbReference type="GO" id="GO:0003677">
    <property type="term" value="F:DNA binding"/>
    <property type="evidence" value="ECO:0007669"/>
    <property type="project" value="UniProtKB-KW"/>
</dbReference>
<evidence type="ECO:0000313" key="13">
    <source>
        <dbReference type="EMBL" id="KAF2480602.1"/>
    </source>
</evidence>
<dbReference type="InterPro" id="IPR036390">
    <property type="entry name" value="WH_DNA-bd_sf"/>
</dbReference>
<dbReference type="GO" id="GO:0005674">
    <property type="term" value="C:transcription factor TFIIF complex"/>
    <property type="evidence" value="ECO:0007669"/>
    <property type="project" value="InterPro"/>
</dbReference>
<feature type="compositionally biased region" description="Acidic residues" evidence="10">
    <location>
        <begin position="357"/>
        <end position="389"/>
    </location>
</feature>
<feature type="compositionally biased region" description="Polar residues" evidence="10">
    <location>
        <begin position="143"/>
        <end position="156"/>
    </location>
</feature>
<name>A0A6A6PKR2_9PEZI</name>
<keyword evidence="7" id="KW-0539">Nucleus</keyword>
<dbReference type="Pfam" id="PF17683">
    <property type="entry name" value="TFIIF_beta_N"/>
    <property type="match status" value="1"/>
</dbReference>
<keyword evidence="14" id="KW-1185">Reference proteome</keyword>
<accession>A0A6A6PKR2</accession>
<feature type="domain" description="TFIIF beta subunit N-terminal" evidence="12">
    <location>
        <begin position="48"/>
        <end position="198"/>
    </location>
</feature>
<evidence type="ECO:0000256" key="4">
    <source>
        <dbReference type="ARBA" id="ARBA00023015"/>
    </source>
</evidence>
<feature type="region of interest" description="Disordered" evidence="10">
    <location>
        <begin position="333"/>
        <end position="389"/>
    </location>
</feature>
<feature type="compositionally biased region" description="Basic and acidic residues" evidence="10">
    <location>
        <begin position="339"/>
        <end position="356"/>
    </location>
</feature>
<dbReference type="AlphaFoldDB" id="A0A6A6PKR2"/>
<dbReference type="GeneID" id="54477175"/>
<comment type="similarity">
    <text evidence="2">Belongs to the TFIIF beta subunit family.</text>
</comment>
<evidence type="ECO:0000256" key="2">
    <source>
        <dbReference type="ARBA" id="ARBA00009543"/>
    </source>
</evidence>
<dbReference type="PANTHER" id="PTHR10445:SF0">
    <property type="entry name" value="GENERAL TRANSCRIPTION FACTOR IIF SUBUNIT 2"/>
    <property type="match status" value="1"/>
</dbReference>
<comment type="subcellular location">
    <subcellularLocation>
        <location evidence="1">Nucleus</location>
    </subcellularLocation>
</comment>
<dbReference type="InterPro" id="IPR011039">
    <property type="entry name" value="TFIIF_interaction"/>
</dbReference>
<dbReference type="EMBL" id="MU001639">
    <property type="protein sequence ID" value="KAF2480602.1"/>
    <property type="molecule type" value="Genomic_DNA"/>
</dbReference>
<evidence type="ECO:0000259" key="12">
    <source>
        <dbReference type="Pfam" id="PF17683"/>
    </source>
</evidence>
<evidence type="ECO:0000256" key="8">
    <source>
        <dbReference type="ARBA" id="ARBA00081473"/>
    </source>
</evidence>
<dbReference type="FunFam" id="1.10.10.10:FF:000035">
    <property type="entry name" value="General transcription factor IIF subunit 2"/>
    <property type="match status" value="1"/>
</dbReference>
<evidence type="ECO:0000256" key="6">
    <source>
        <dbReference type="ARBA" id="ARBA00023163"/>
    </source>
</evidence>
<proteinExistence type="inferred from homology"/>
<organism evidence="13 14">
    <name type="scientific">Neohortaea acidophila</name>
    <dbReference type="NCBI Taxonomy" id="245834"/>
    <lineage>
        <taxon>Eukaryota</taxon>
        <taxon>Fungi</taxon>
        <taxon>Dikarya</taxon>
        <taxon>Ascomycota</taxon>
        <taxon>Pezizomycotina</taxon>
        <taxon>Dothideomycetes</taxon>
        <taxon>Dothideomycetidae</taxon>
        <taxon>Mycosphaerellales</taxon>
        <taxon>Teratosphaeriaceae</taxon>
        <taxon>Neohortaea</taxon>
    </lineage>
</organism>
<dbReference type="InterPro" id="IPR003196">
    <property type="entry name" value="TFIIF_beta"/>
</dbReference>
<keyword evidence="13" id="KW-0648">Protein biosynthesis</keyword>
<dbReference type="InterPro" id="IPR040450">
    <property type="entry name" value="TFIIF_beta_HTH"/>
</dbReference>
<dbReference type="GO" id="GO:0003743">
    <property type="term" value="F:translation initiation factor activity"/>
    <property type="evidence" value="ECO:0007669"/>
    <property type="project" value="UniProtKB-KW"/>
</dbReference>
<evidence type="ECO:0000256" key="1">
    <source>
        <dbReference type="ARBA" id="ARBA00004123"/>
    </source>
</evidence>
<dbReference type="OrthoDB" id="26094at2759"/>
<sequence length="389" mass="43722">MADTQAKPEIKVDPASSTPKAMTDVEEFEDDVDLYIPPPPQPQGDGPQAWLVKVPKYIWNAWAEIYRNAPDDGGNVEIGKMVVYEPKPGEEAPKTQIRLTPGVYQHVDLPKTYNLDIKTTGYSNTIVFSEKDLPGHRSGRPQPYSSRHSKAQQFQKSRGIPSKADRYGKPVKPGTYRTAIPKQTALAPLIYHVADAAPEEDASYFAYFKKQYEEQLKPKKTTTFFAGIDRSLHPAASHLNAFPSFGLSSRPGARGKKAAPKEKAVRMSQEALLDRIYQCFRRYKYWSLKALRIELRQPEVYIKQTLEGVAVLMRSGDFAMNYVLKPEYQAMINPQGEDGEGKAEPKEETAMVKSEAEESEMEMDGGVELGSEDDDDDDLGEEFEDVKMQ</sequence>
<reference evidence="13" key="1">
    <citation type="journal article" date="2020" name="Stud. Mycol.">
        <title>101 Dothideomycetes genomes: a test case for predicting lifestyles and emergence of pathogens.</title>
        <authorList>
            <person name="Haridas S."/>
            <person name="Albert R."/>
            <person name="Binder M."/>
            <person name="Bloem J."/>
            <person name="Labutti K."/>
            <person name="Salamov A."/>
            <person name="Andreopoulos B."/>
            <person name="Baker S."/>
            <person name="Barry K."/>
            <person name="Bills G."/>
            <person name="Bluhm B."/>
            <person name="Cannon C."/>
            <person name="Castanera R."/>
            <person name="Culley D."/>
            <person name="Daum C."/>
            <person name="Ezra D."/>
            <person name="Gonzalez J."/>
            <person name="Henrissat B."/>
            <person name="Kuo A."/>
            <person name="Liang C."/>
            <person name="Lipzen A."/>
            <person name="Lutzoni F."/>
            <person name="Magnuson J."/>
            <person name="Mondo S."/>
            <person name="Nolan M."/>
            <person name="Ohm R."/>
            <person name="Pangilinan J."/>
            <person name="Park H.-J."/>
            <person name="Ramirez L."/>
            <person name="Alfaro M."/>
            <person name="Sun H."/>
            <person name="Tritt A."/>
            <person name="Yoshinaga Y."/>
            <person name="Zwiers L.-H."/>
            <person name="Turgeon B."/>
            <person name="Goodwin S."/>
            <person name="Spatafora J."/>
            <person name="Crous P."/>
            <person name="Grigoriev I."/>
        </authorList>
    </citation>
    <scope>NUCLEOTIDE SEQUENCE</scope>
    <source>
        <strain evidence="13">CBS 113389</strain>
    </source>
</reference>
<evidence type="ECO:0000256" key="10">
    <source>
        <dbReference type="SAM" id="MobiDB-lite"/>
    </source>
</evidence>
<evidence type="ECO:0000256" key="3">
    <source>
        <dbReference type="ARBA" id="ARBA00021453"/>
    </source>
</evidence>
<dbReference type="Pfam" id="PF02270">
    <property type="entry name" value="TFIIF_beta"/>
    <property type="match status" value="1"/>
</dbReference>
<feature type="region of interest" description="Disordered" evidence="10">
    <location>
        <begin position="131"/>
        <end position="176"/>
    </location>
</feature>
<evidence type="ECO:0000259" key="11">
    <source>
        <dbReference type="Pfam" id="PF02270"/>
    </source>
</evidence>
<evidence type="ECO:0000313" key="14">
    <source>
        <dbReference type="Proteomes" id="UP000799767"/>
    </source>
</evidence>
<feature type="compositionally biased region" description="Basic and acidic residues" evidence="10">
    <location>
        <begin position="1"/>
        <end position="12"/>
    </location>
</feature>
<dbReference type="GO" id="GO:0006367">
    <property type="term" value="P:transcription initiation at RNA polymerase II promoter"/>
    <property type="evidence" value="ECO:0007669"/>
    <property type="project" value="InterPro"/>
</dbReference>
<protein>
    <recommendedName>
        <fullName evidence="3">Transcription initiation factor IIF subunit beta</fullName>
    </recommendedName>
    <alternativeName>
        <fullName evidence="9">TFIIF medium subunit</fullName>
    </alternativeName>
    <alternativeName>
        <fullName evidence="8">TFIIF-beta</fullName>
    </alternativeName>
</protein>
<dbReference type="RefSeq" id="XP_033587172.1">
    <property type="nucleotide sequence ID" value="XM_033736173.1"/>
</dbReference>
<keyword evidence="13" id="KW-0396">Initiation factor</keyword>
<dbReference type="SUPFAM" id="SSF50916">
    <property type="entry name" value="Rap30/74 interaction domains"/>
    <property type="match status" value="1"/>
</dbReference>
<gene>
    <name evidence="13" type="ORF">BDY17DRAFT_318256</name>
</gene>
<evidence type="ECO:0000256" key="5">
    <source>
        <dbReference type="ARBA" id="ARBA00023125"/>
    </source>
</evidence>
<evidence type="ECO:0000256" key="9">
    <source>
        <dbReference type="ARBA" id="ARBA00081863"/>
    </source>
</evidence>
<dbReference type="CDD" id="cd07980">
    <property type="entry name" value="TFIIF_beta"/>
    <property type="match status" value="1"/>
</dbReference>
<feature type="region of interest" description="Disordered" evidence="10">
    <location>
        <begin position="1"/>
        <end position="23"/>
    </location>
</feature>
<dbReference type="InterPro" id="IPR036388">
    <property type="entry name" value="WH-like_DNA-bd_sf"/>
</dbReference>
<feature type="domain" description="TFIIF beta subunit HTH" evidence="11">
    <location>
        <begin position="265"/>
        <end position="329"/>
    </location>
</feature>
<dbReference type="PANTHER" id="PTHR10445">
    <property type="entry name" value="GENERAL TRANSCRIPTION FACTOR IIF SUBUNIT 2"/>
    <property type="match status" value="1"/>
</dbReference>
<keyword evidence="4" id="KW-0805">Transcription regulation</keyword>